<feature type="signal peptide" evidence="1">
    <location>
        <begin position="1"/>
        <end position="24"/>
    </location>
</feature>
<organism evidence="2 3">
    <name type="scientific">Pseudomonas gingeri</name>
    <dbReference type="NCBI Taxonomy" id="117681"/>
    <lineage>
        <taxon>Bacteria</taxon>
        <taxon>Pseudomonadati</taxon>
        <taxon>Pseudomonadota</taxon>
        <taxon>Gammaproteobacteria</taxon>
        <taxon>Pseudomonadales</taxon>
        <taxon>Pseudomonadaceae</taxon>
        <taxon>Pseudomonas</taxon>
    </lineage>
</organism>
<proteinExistence type="predicted"/>
<comment type="caution">
    <text evidence="2">The sequence shown here is derived from an EMBL/GenBank/DDBJ whole genome shotgun (WGS) entry which is preliminary data.</text>
</comment>
<accession>A0A7Y8BIW4</accession>
<evidence type="ECO:0000256" key="1">
    <source>
        <dbReference type="SAM" id="SignalP"/>
    </source>
</evidence>
<dbReference type="InterPro" id="IPR021488">
    <property type="entry name" value="DUF3142"/>
</dbReference>
<keyword evidence="1" id="KW-0732">Signal</keyword>
<evidence type="ECO:0000313" key="2">
    <source>
        <dbReference type="EMBL" id="NWB45375.1"/>
    </source>
</evidence>
<feature type="chain" id="PRO_5030916506" evidence="1">
    <location>
        <begin position="25"/>
        <end position="400"/>
    </location>
</feature>
<dbReference type="EMBL" id="JACAPU010000002">
    <property type="protein sequence ID" value="NWB45375.1"/>
    <property type="molecule type" value="Genomic_DNA"/>
</dbReference>
<reference evidence="2 3" key="1">
    <citation type="submission" date="2020-04" db="EMBL/GenBank/DDBJ databases">
        <title>Molecular characterization of pseudomonads from Agaricus bisporus reveal novel blotch 2 pathogens in Western Europe.</title>
        <authorList>
            <person name="Taparia T."/>
            <person name="Krijger M."/>
            <person name="Haynes E."/>
            <person name="Elpinstone J.G."/>
            <person name="Noble R."/>
            <person name="Van Der Wolf J."/>
        </authorList>
    </citation>
    <scope>NUCLEOTIDE SEQUENCE [LARGE SCALE GENOMIC DNA]</scope>
    <source>
        <strain evidence="2 3">F1001</strain>
    </source>
</reference>
<dbReference type="Proteomes" id="UP000582981">
    <property type="component" value="Unassembled WGS sequence"/>
</dbReference>
<protein>
    <submittedName>
        <fullName evidence="2">DUF3142 domain-containing protein</fullName>
    </submittedName>
</protein>
<evidence type="ECO:0000313" key="3">
    <source>
        <dbReference type="Proteomes" id="UP000582981"/>
    </source>
</evidence>
<dbReference type="Pfam" id="PF11340">
    <property type="entry name" value="DUF3142"/>
    <property type="match status" value="1"/>
</dbReference>
<dbReference type="AlphaFoldDB" id="A0A7Y8BIW4"/>
<sequence>MSLIFSARRLVPLGLLLLFSGCQPAPTTPLDQQLYIWQRQWRPGHEQALAQSRADFSTLRVLALQAQPKAGWSRARVDLAQLKADGRPVIAVIRLDGQLPALDLELANTQISTLLADWQAGGVTPAGLEIDHDSGSARLPGYTDFLVKLRGLLPPSLKLSITALPAWLDSPQLPALLQAVDSSVLQVHAVSNPRLGLFNPGQARDWAERWGRVSDKPFYLALPAYGVALLPDDQGGPVVEAEVALSRGGERRELLADPQQLATLAQQLRAKPPAHLAGLIWFRLPLPGDRRAWSLTTLRAVARGEALASQWRVELSARDGLYDIRLANVGNLDRPLPERVVLDAEQCDGVDGINGYTLQQTSKQLIFTRQSSARIAAGGQRALGWARCTRIDQGAWNVYP</sequence>
<gene>
    <name evidence="2" type="ORF">HX829_02625</name>
</gene>
<dbReference type="RefSeq" id="WP_100943266.1">
    <property type="nucleotide sequence ID" value="NZ_JACAPU010000002.1"/>
</dbReference>
<name>A0A7Y8BIW4_9PSED</name>